<proteinExistence type="predicted"/>
<reference evidence="1 2" key="1">
    <citation type="journal article" date="2015" name="Nature">
        <title>rRNA introns, odd ribosomes, and small enigmatic genomes across a large radiation of phyla.</title>
        <authorList>
            <person name="Brown C.T."/>
            <person name="Hug L.A."/>
            <person name="Thomas B.C."/>
            <person name="Sharon I."/>
            <person name="Castelle C.J."/>
            <person name="Singh A."/>
            <person name="Wilkins M.J."/>
            <person name="Williams K.H."/>
            <person name="Banfield J.F."/>
        </authorList>
    </citation>
    <scope>NUCLEOTIDE SEQUENCE [LARGE SCALE GENOMIC DNA]</scope>
</reference>
<sequence>MSGTVSIIYPRIGEKIQVVHSTYGYASGYRKPKSIPEQVNTLCGVFPHITRELLGTSTTTKPVPAFAEGLFVIPHWGLIAQTYASAVLAALEELEAVRGSKICKYYRGEIGSENFRRNFNTERALRSIHGGDEDWWHKVFTIPAQFGIQYRGASSHWAKRTFTKCEFGLGLFEVIIMLITHPERLSCNDDLWIECPGDSYSFTPDNDPLSTPFLNIIDGEIGVGTVPTYEPGARYGSATLFLP</sequence>
<dbReference type="AlphaFoldDB" id="A0A0G1KDC0"/>
<evidence type="ECO:0000313" key="1">
    <source>
        <dbReference type="EMBL" id="KKT81716.1"/>
    </source>
</evidence>
<accession>A0A0G1KDC0</accession>
<evidence type="ECO:0000313" key="2">
    <source>
        <dbReference type="Proteomes" id="UP000034595"/>
    </source>
</evidence>
<organism evidence="1 2">
    <name type="scientific">Candidatus Azambacteria bacterium GW2011_GWA1_44_9</name>
    <dbReference type="NCBI Taxonomy" id="1618610"/>
    <lineage>
        <taxon>Bacteria</taxon>
        <taxon>Candidatus Azamiibacteriota</taxon>
    </lineage>
</organism>
<gene>
    <name evidence="1" type="ORF">UW78_C0006G0081</name>
</gene>
<protein>
    <submittedName>
        <fullName evidence="1">Uncharacterized protein</fullName>
    </submittedName>
</protein>
<dbReference type="EMBL" id="LCJQ01000006">
    <property type="protein sequence ID" value="KKT81716.1"/>
    <property type="molecule type" value="Genomic_DNA"/>
</dbReference>
<name>A0A0G1KDC0_9BACT</name>
<dbReference type="Proteomes" id="UP000034595">
    <property type="component" value="Unassembled WGS sequence"/>
</dbReference>
<comment type="caution">
    <text evidence="1">The sequence shown here is derived from an EMBL/GenBank/DDBJ whole genome shotgun (WGS) entry which is preliminary data.</text>
</comment>